<evidence type="ECO:0008006" key="4">
    <source>
        <dbReference type="Google" id="ProtNLM"/>
    </source>
</evidence>
<evidence type="ECO:0000313" key="2">
    <source>
        <dbReference type="EMBL" id="SDD68022.1"/>
    </source>
</evidence>
<gene>
    <name evidence="2" type="ORF">SAMN05216464_102262</name>
</gene>
<evidence type="ECO:0000313" key="3">
    <source>
        <dbReference type="Proteomes" id="UP000199072"/>
    </source>
</evidence>
<organism evidence="2 3">
    <name type="scientific">Mucilaginibacter pineti</name>
    <dbReference type="NCBI Taxonomy" id="1391627"/>
    <lineage>
        <taxon>Bacteria</taxon>
        <taxon>Pseudomonadati</taxon>
        <taxon>Bacteroidota</taxon>
        <taxon>Sphingobacteriia</taxon>
        <taxon>Sphingobacteriales</taxon>
        <taxon>Sphingobacteriaceae</taxon>
        <taxon>Mucilaginibacter</taxon>
    </lineage>
</organism>
<accession>A0A1G6WQ66</accession>
<dbReference type="STRING" id="1391627.SAMN05216464_102262"/>
<dbReference type="EMBL" id="FNAI01000002">
    <property type="protein sequence ID" value="SDD68022.1"/>
    <property type="molecule type" value="Genomic_DNA"/>
</dbReference>
<proteinExistence type="predicted"/>
<dbReference type="Pfam" id="PF16022">
    <property type="entry name" value="DUF4783"/>
    <property type="match status" value="1"/>
</dbReference>
<dbReference type="Gene3D" id="3.10.450.50">
    <property type="match status" value="1"/>
</dbReference>
<evidence type="ECO:0000256" key="1">
    <source>
        <dbReference type="SAM" id="SignalP"/>
    </source>
</evidence>
<reference evidence="2 3" key="1">
    <citation type="submission" date="2016-10" db="EMBL/GenBank/DDBJ databases">
        <authorList>
            <person name="de Groot N.N."/>
        </authorList>
    </citation>
    <scope>NUCLEOTIDE SEQUENCE [LARGE SCALE GENOMIC DNA]</scope>
    <source>
        <strain evidence="2 3">47C3B</strain>
    </source>
</reference>
<sequence length="131" mass="14723">MKLLYLSSFIILLMLPGFIAADPIDNVANLIKQGNTKELSKLFAATVEITVMDDENSYSQTQATVILDKFLSANKPKGIKLLHKVNSSASYHFGVYILTTDKGLYRVAFTLKDIDHKMSLIELRIEDEKVK</sequence>
<dbReference type="OrthoDB" id="1524766at2"/>
<dbReference type="Proteomes" id="UP000199072">
    <property type="component" value="Unassembled WGS sequence"/>
</dbReference>
<keyword evidence="3" id="KW-1185">Reference proteome</keyword>
<feature type="signal peptide" evidence="1">
    <location>
        <begin position="1"/>
        <end position="21"/>
    </location>
</feature>
<keyword evidence="1" id="KW-0732">Signal</keyword>
<dbReference type="RefSeq" id="WP_091145933.1">
    <property type="nucleotide sequence ID" value="NZ_FNAI01000002.1"/>
</dbReference>
<name>A0A1G6WQ66_9SPHI</name>
<dbReference type="InterPro" id="IPR031977">
    <property type="entry name" value="DUF4783"/>
</dbReference>
<protein>
    <recommendedName>
        <fullName evidence="4">DUF4783 domain-containing protein</fullName>
    </recommendedName>
</protein>
<feature type="chain" id="PRO_5011443473" description="DUF4783 domain-containing protein" evidence="1">
    <location>
        <begin position="22"/>
        <end position="131"/>
    </location>
</feature>
<dbReference type="AlphaFoldDB" id="A0A1G6WQ66"/>